<comment type="catalytic activity">
    <reaction evidence="2">
        <text>N(2)-succinyl-L-ornithine + carbamoyl phosphate = N(2)-succinyl-L-citrulline + phosphate + H(+)</text>
        <dbReference type="Rhea" id="RHEA:25884"/>
        <dbReference type="ChEBI" id="CHEBI:15378"/>
        <dbReference type="ChEBI" id="CHEBI:43474"/>
        <dbReference type="ChEBI" id="CHEBI:58228"/>
        <dbReference type="ChEBI" id="CHEBI:58514"/>
        <dbReference type="ChEBI" id="CHEBI:58862"/>
        <dbReference type="EC" id="2.1.3.11"/>
    </reaction>
</comment>
<comment type="function">
    <text evidence="2">Catalyzes the transfer of the carbamoyl group from carbamoyl phosphate to the delta-amino group of N(2)-succinyl-L-ornithine to produce N(2)-succinyl-L-citrulline. Is essential for arginine biosynthesis.</text>
</comment>
<keyword evidence="6" id="KW-1185">Reference proteome</keyword>
<keyword evidence="2" id="KW-0055">Arginine biosynthesis</keyword>
<dbReference type="SUPFAM" id="SSF53671">
    <property type="entry name" value="Aspartate/ornithine carbamoyltransferase"/>
    <property type="match status" value="1"/>
</dbReference>
<evidence type="ECO:0000259" key="3">
    <source>
        <dbReference type="Pfam" id="PF00185"/>
    </source>
</evidence>
<dbReference type="InterPro" id="IPR006132">
    <property type="entry name" value="Asp/Orn_carbamoyltranf_P-bd"/>
</dbReference>
<feature type="binding site" description="in other chain" evidence="2">
    <location>
        <begin position="275"/>
        <end position="276"/>
    </location>
    <ligand>
        <name>carbamoyl phosphate</name>
        <dbReference type="ChEBI" id="CHEBI:58228"/>
        <note>ligand shared between two neighboring subunits</note>
    </ligand>
</feature>
<organism evidence="5 6">
    <name type="scientific">Reichenbachiella agariperforans</name>
    <dbReference type="NCBI Taxonomy" id="156994"/>
    <lineage>
        <taxon>Bacteria</taxon>
        <taxon>Pseudomonadati</taxon>
        <taxon>Bacteroidota</taxon>
        <taxon>Cytophagia</taxon>
        <taxon>Cytophagales</taxon>
        <taxon>Reichenbachiellaceae</taxon>
        <taxon>Reichenbachiella</taxon>
    </lineage>
</organism>
<feature type="binding site" evidence="2">
    <location>
        <position position="177"/>
    </location>
    <ligand>
        <name>N(2)-succinyl-L-ornithine</name>
        <dbReference type="ChEBI" id="CHEBI:58514"/>
    </ligand>
</feature>
<name>A0A1M6SNB8_REIAG</name>
<dbReference type="Gene3D" id="3.40.50.1370">
    <property type="entry name" value="Aspartate/ornithine carbamoyltransferase"/>
    <property type="match status" value="2"/>
</dbReference>
<dbReference type="GO" id="GO:0042450">
    <property type="term" value="P:L-arginine biosynthetic process via ornithine"/>
    <property type="evidence" value="ECO:0007669"/>
    <property type="project" value="TreeGrafter"/>
</dbReference>
<keyword evidence="2" id="KW-0028">Amino-acid biosynthesis</keyword>
<evidence type="ECO:0000313" key="5">
    <source>
        <dbReference type="EMBL" id="SHK46119.1"/>
    </source>
</evidence>
<comment type="pathway">
    <text evidence="2">Amino-acid biosynthesis; L-arginine biosynthesis.</text>
</comment>
<proteinExistence type="inferred from homology"/>
<dbReference type="STRING" id="156994.SAMN04488028_10582"/>
<comment type="subunit">
    <text evidence="2">Homotrimer.</text>
</comment>
<feature type="binding site" evidence="2">
    <location>
        <position position="143"/>
    </location>
    <ligand>
        <name>N(2)-succinyl-L-ornithine</name>
        <dbReference type="ChEBI" id="CHEBI:58514"/>
    </ligand>
</feature>
<feature type="domain" description="Aspartate/ornithine carbamoyltransferase carbamoyl-P binding" evidence="4">
    <location>
        <begin position="14"/>
        <end position="161"/>
    </location>
</feature>
<dbReference type="InterPro" id="IPR006130">
    <property type="entry name" value="Asp/Orn_carbamoylTrfase"/>
</dbReference>
<protein>
    <recommendedName>
        <fullName evidence="2">N-succinylornithine carbamoyltransferase</fullName>
        <ecNumber evidence="2">2.1.3.11</ecNumber>
    </recommendedName>
    <alternativeName>
        <fullName evidence="2">N-succinyl-L-ornithine transcarbamylase</fullName>
        <shortName evidence="2">SOTCase</shortName>
    </alternativeName>
</protein>
<evidence type="ECO:0000259" key="4">
    <source>
        <dbReference type="Pfam" id="PF02729"/>
    </source>
</evidence>
<dbReference type="GO" id="GO:0016597">
    <property type="term" value="F:amino acid binding"/>
    <property type="evidence" value="ECO:0007669"/>
    <property type="project" value="InterPro"/>
</dbReference>
<accession>A0A1M6SNB8</accession>
<dbReference type="GO" id="GO:0004585">
    <property type="term" value="F:ornithine carbamoyltransferase activity"/>
    <property type="evidence" value="ECO:0007669"/>
    <property type="project" value="InterPro"/>
</dbReference>
<dbReference type="Proteomes" id="UP000184474">
    <property type="component" value="Unassembled WGS sequence"/>
</dbReference>
<feature type="binding site" evidence="2">
    <location>
        <position position="237"/>
    </location>
    <ligand>
        <name>N(2)-succinyl-L-ornithine</name>
        <dbReference type="ChEBI" id="CHEBI:58514"/>
    </ligand>
</feature>
<dbReference type="PANTHER" id="PTHR45753">
    <property type="entry name" value="ORNITHINE CARBAMOYLTRANSFERASE, MITOCHONDRIAL"/>
    <property type="match status" value="1"/>
</dbReference>
<evidence type="ECO:0000256" key="2">
    <source>
        <dbReference type="HAMAP-Rule" id="MF_02235"/>
    </source>
</evidence>
<feature type="binding site" evidence="2">
    <location>
        <position position="76"/>
    </location>
    <ligand>
        <name>carbamoyl phosphate</name>
        <dbReference type="ChEBI" id="CHEBI:58228"/>
        <note>ligand shared between two neighboring subunits</note>
    </ligand>
</feature>
<dbReference type="PRINTS" id="PR00101">
    <property type="entry name" value="ATCASE"/>
</dbReference>
<feature type="domain" description="Aspartate/ornithine carbamoyltransferase Asp/Orn-binding" evidence="3">
    <location>
        <begin position="185"/>
        <end position="312"/>
    </location>
</feature>
<evidence type="ECO:0000256" key="1">
    <source>
        <dbReference type="ARBA" id="ARBA00022679"/>
    </source>
</evidence>
<dbReference type="InterPro" id="IPR036901">
    <property type="entry name" value="Asp/Orn_carbamoylTrfase_sf"/>
</dbReference>
<feature type="binding site" description="in other chain" evidence="2">
    <location>
        <begin position="48"/>
        <end position="51"/>
    </location>
    <ligand>
        <name>carbamoyl phosphate</name>
        <dbReference type="ChEBI" id="CHEBI:58228"/>
        <note>ligand shared between two neighboring subunits</note>
    </ligand>
</feature>
<dbReference type="AlphaFoldDB" id="A0A1M6SNB8"/>
<evidence type="ECO:0000313" key="6">
    <source>
        <dbReference type="Proteomes" id="UP000184474"/>
    </source>
</evidence>
<feature type="binding site" evidence="2">
    <location>
        <position position="279"/>
    </location>
    <ligand>
        <name>N(2)-succinyl-L-ornithine</name>
        <dbReference type="ChEBI" id="CHEBI:58514"/>
    </ligand>
</feature>
<dbReference type="InterPro" id="IPR043696">
    <property type="entry name" value="ArgF'-like"/>
</dbReference>
<reference evidence="6" key="1">
    <citation type="submission" date="2016-11" db="EMBL/GenBank/DDBJ databases">
        <authorList>
            <person name="Varghese N."/>
            <person name="Submissions S."/>
        </authorList>
    </citation>
    <scope>NUCLEOTIDE SEQUENCE [LARGE SCALE GENOMIC DNA]</scope>
    <source>
        <strain evidence="6">DSM 26134</strain>
    </source>
</reference>
<dbReference type="UniPathway" id="UPA00068"/>
<feature type="binding site" description="in other chain" evidence="2">
    <location>
        <position position="303"/>
    </location>
    <ligand>
        <name>carbamoyl phosphate</name>
        <dbReference type="ChEBI" id="CHEBI:58228"/>
        <note>ligand shared between two neighboring subunits</note>
    </ligand>
</feature>
<keyword evidence="1 2" id="KW-0808">Transferase</keyword>
<dbReference type="PRINTS" id="PR00100">
    <property type="entry name" value="AOTCASE"/>
</dbReference>
<dbReference type="RefSeq" id="WP_073123137.1">
    <property type="nucleotide sequence ID" value="NZ_FRAA01000005.1"/>
</dbReference>
<feature type="binding site" description="in other chain" evidence="2">
    <location>
        <begin position="148"/>
        <end position="151"/>
    </location>
    <ligand>
        <name>carbamoyl phosphate</name>
        <dbReference type="ChEBI" id="CHEBI:58228"/>
        <note>ligand shared between two neighboring subunits</note>
    </ligand>
</feature>
<dbReference type="EC" id="2.1.3.11" evidence="2"/>
<dbReference type="EMBL" id="FRAA01000005">
    <property type="protein sequence ID" value="SHK46119.1"/>
    <property type="molecule type" value="Genomic_DNA"/>
</dbReference>
<gene>
    <name evidence="2" type="primary">argF'</name>
    <name evidence="5" type="ORF">SAMN04488028_10582</name>
</gene>
<dbReference type="PANTHER" id="PTHR45753:SF3">
    <property type="entry name" value="ORNITHINE TRANSCARBAMYLASE, MITOCHONDRIAL"/>
    <property type="match status" value="1"/>
</dbReference>
<sequence>MTNFCSIDDVDDPVGWIQSAVELKKKIEQDGPFTKNGKSVCLLFFNPSLRTRLSMQKASFNLGIESFIFNLNTEGWQLEFGDGVVMNGNTSEHIIEAAGVMSSYFDAIGIRAFASLSNKQEDYQEKILSQFVKHCSVPVINMESATSHPLQSFADMITIEEYKKVDKPRVVLSWAPHPKALPQAVANSFLNWSNRMDYDLVLTHPKGYELDPGIVGNATVEYDQNKAFDGADFIYTKNWSAFNDESYGQVVSQDPTWTITPEKMALTNAAKFMHCLPIRRNVIATDGVLDHESSIVIAQANHRITSAQAVLQKLLNVK</sequence>
<dbReference type="Pfam" id="PF00185">
    <property type="entry name" value="OTCace"/>
    <property type="match status" value="1"/>
</dbReference>
<comment type="similarity">
    <text evidence="2">Belongs to the aspartate/ornithine carbamoyltransferase superfamily. SOTCase family.</text>
</comment>
<dbReference type="Pfam" id="PF02729">
    <property type="entry name" value="OTCace_N"/>
    <property type="match status" value="1"/>
</dbReference>
<dbReference type="GO" id="GO:0019240">
    <property type="term" value="P:citrulline biosynthetic process"/>
    <property type="evidence" value="ECO:0007669"/>
    <property type="project" value="TreeGrafter"/>
</dbReference>
<dbReference type="NCBIfam" id="NF003384">
    <property type="entry name" value="PRK04523.1"/>
    <property type="match status" value="1"/>
</dbReference>
<dbReference type="HAMAP" id="MF_02235">
    <property type="entry name" value="SOTCase"/>
    <property type="match status" value="1"/>
</dbReference>
<dbReference type="InterPro" id="IPR006131">
    <property type="entry name" value="Asp_carbamoyltransf_Asp/Orn-bd"/>
</dbReference>
<feature type="binding site" description="in other chain" evidence="2">
    <location>
        <position position="111"/>
    </location>
    <ligand>
        <name>carbamoyl phosphate</name>
        <dbReference type="ChEBI" id="CHEBI:58228"/>
        <note>ligand shared between two neighboring subunits</note>
    </ligand>
</feature>